<proteinExistence type="predicted"/>
<dbReference type="Proteomes" id="UP001497623">
    <property type="component" value="Unassembled WGS sequence"/>
</dbReference>
<reference evidence="2 3" key="1">
    <citation type="submission" date="2024-05" db="EMBL/GenBank/DDBJ databases">
        <authorList>
            <person name="Wallberg A."/>
        </authorList>
    </citation>
    <scope>NUCLEOTIDE SEQUENCE [LARGE SCALE GENOMIC DNA]</scope>
</reference>
<dbReference type="AlphaFoldDB" id="A0AAV2QK82"/>
<keyword evidence="3" id="KW-1185">Reference proteome</keyword>
<evidence type="ECO:0000256" key="1">
    <source>
        <dbReference type="SAM" id="SignalP"/>
    </source>
</evidence>
<protein>
    <recommendedName>
        <fullName evidence="4">Protein quiver</fullName>
    </recommendedName>
</protein>
<feature type="chain" id="PRO_5043763524" description="Protein quiver" evidence="1">
    <location>
        <begin position="20"/>
        <end position="111"/>
    </location>
</feature>
<evidence type="ECO:0000313" key="2">
    <source>
        <dbReference type="EMBL" id="CAL4090470.1"/>
    </source>
</evidence>
<evidence type="ECO:0000313" key="3">
    <source>
        <dbReference type="Proteomes" id="UP001497623"/>
    </source>
</evidence>
<gene>
    <name evidence="2" type="ORF">MNOR_LOCUS14031</name>
</gene>
<accession>A0AAV2QK82</accession>
<keyword evidence="1" id="KW-0732">Signal</keyword>
<sequence>MKSMLVSIVLMALISTGLCIKCYVGKGDVGSSYVTETGGFKTCSVHTIEIGGVSAVLRAGVPTEMTEGGCTDGVIGTETCLCNTDLCNGAPATVHAIMPIIAMAVLVKLIV</sequence>
<comment type="caution">
    <text evidence="2">The sequence shown here is derived from an EMBL/GenBank/DDBJ whole genome shotgun (WGS) entry which is preliminary data.</text>
</comment>
<dbReference type="EMBL" id="CAXKWB010008273">
    <property type="protein sequence ID" value="CAL4090470.1"/>
    <property type="molecule type" value="Genomic_DNA"/>
</dbReference>
<name>A0AAV2QK82_MEGNR</name>
<evidence type="ECO:0008006" key="4">
    <source>
        <dbReference type="Google" id="ProtNLM"/>
    </source>
</evidence>
<feature type="signal peptide" evidence="1">
    <location>
        <begin position="1"/>
        <end position="19"/>
    </location>
</feature>
<organism evidence="2 3">
    <name type="scientific">Meganyctiphanes norvegica</name>
    <name type="common">Northern krill</name>
    <name type="synonym">Thysanopoda norvegica</name>
    <dbReference type="NCBI Taxonomy" id="48144"/>
    <lineage>
        <taxon>Eukaryota</taxon>
        <taxon>Metazoa</taxon>
        <taxon>Ecdysozoa</taxon>
        <taxon>Arthropoda</taxon>
        <taxon>Crustacea</taxon>
        <taxon>Multicrustacea</taxon>
        <taxon>Malacostraca</taxon>
        <taxon>Eumalacostraca</taxon>
        <taxon>Eucarida</taxon>
        <taxon>Euphausiacea</taxon>
        <taxon>Euphausiidae</taxon>
        <taxon>Meganyctiphanes</taxon>
    </lineage>
</organism>